<feature type="transmembrane region" description="Helical" evidence="10">
    <location>
        <begin position="143"/>
        <end position="165"/>
    </location>
</feature>
<keyword evidence="6 10" id="KW-0472">Membrane</keyword>
<evidence type="ECO:0000256" key="7">
    <source>
        <dbReference type="ARBA" id="ARBA00023170"/>
    </source>
</evidence>
<reference evidence="12" key="1">
    <citation type="submission" date="2020-05" db="UniProtKB">
        <authorList>
            <consortium name="EnsemblMetazoa"/>
        </authorList>
    </citation>
    <scope>IDENTIFICATION</scope>
    <source>
        <strain evidence="12">Yale</strain>
    </source>
</reference>
<keyword evidence="7" id="KW-0675">Receptor</keyword>
<sequence>MTQQVMQQQHYSHHDNDIHVAVSTTNLADIEAKLKDAPDKYLYYIAEFLAGHINDTKDIVAHFNGPILKASIKSIFWIFLLQYAILAMLGIGMNIAIIGCCLYHRFYRDVTQAFIINLALCHFVQCAVVLPITLMVMMIQNWIFGQFLCFFLPMLQDIPLHVAMTTHILIAWDRKRWLSDPVKCRFPPFVCCCATWLTGMIIALPYPIYTIYLEMGEFVPSLHGVGLCILNLMDDMHEYMRGLFFLMYCAPTVLLAYIYIRTSQALRPPDGPLSEYRAVVRMRQRNSSASSVERSYSNATTATVGGGAIAGSGGGADAGVGVCAGIGHHYTYSTGTATRSYDLYHAELDVYHEKRNQRNFGSMAAAQVICVCPLMILRFARLSIEETYENQKHFDFIYLMFVWIAFLPTIIFPFIYATQLLPRTQQQRICGYFRLLTKHLPKKSNKTLVDVNTASSRENSFAKDESTNISQGTCIVLNGDGFMGATVGDSSDRRALNKKLSETKLLKCQRRSDVKNVNNQSKESLSRQSCEEVKNVNERIKSSFGSNVNNFSDALSYKREKLKTQLSQDSNEIKINIISDVMSKSSAMPRHNKANTSGCSNGLAAKQRKLKTLNNCSSMSSSTYCNGNGSLVNNFDSNHFGDSENSSMVNGMVVQIGSEGGSIGLPPYHEGKIPCYAEVLKTPDLSSSDISYNLSRMNSSSNFENELDTIDLLELERNRIDMQELLERQGKTIRERRRLPDIDKLCQRSPKFRSLAASTITLSANMSVFSDPLQTSTETLGTSSTLNGETSSVSSHVIPLDSDKFDLYSQSTIINEHSLDEGISGDFHDNYKPGDAKHALADSALPASSPVQYQYTRRLSRKPSHHQQHLSANVSSHRLSKRDSFHSIHNNDLIAGAFGEIDPTQPLTKMSIIDNRMLMRRSSGVGGVGGGSGGSSRASGFSSPNRSSMKSRNYSHGSTHSPQPELDFRENIFAEL</sequence>
<dbReference type="EMBL" id="CCAG010013071">
    <property type="status" value="NOT_ANNOTATED_CDS"/>
    <property type="molecule type" value="Genomic_DNA"/>
</dbReference>
<keyword evidence="8" id="KW-0807">Transducer</keyword>
<dbReference type="PANTHER" id="PTHR24238">
    <property type="entry name" value="G-PROTEIN COUPLED RECEPTOR"/>
    <property type="match status" value="1"/>
</dbReference>
<feature type="compositionally biased region" description="Basic residues" evidence="9">
    <location>
        <begin position="859"/>
        <end position="868"/>
    </location>
</feature>
<feature type="transmembrane region" description="Helical" evidence="10">
    <location>
        <begin position="114"/>
        <end position="137"/>
    </location>
</feature>
<dbReference type="Proteomes" id="UP000092444">
    <property type="component" value="Unassembled WGS sequence"/>
</dbReference>
<proteinExistence type="inferred from homology"/>
<name>A0A1B0GG31_GLOMM</name>
<comment type="subcellular location">
    <subcellularLocation>
        <location evidence="1">Membrane</location>
        <topology evidence="1">Multi-pass membrane protein</topology>
    </subcellularLocation>
</comment>
<evidence type="ECO:0000256" key="3">
    <source>
        <dbReference type="ARBA" id="ARBA00022692"/>
    </source>
</evidence>
<feature type="compositionally biased region" description="Low complexity" evidence="9">
    <location>
        <begin position="935"/>
        <end position="948"/>
    </location>
</feature>
<feature type="domain" description="G-protein coupled receptors family 1 profile" evidence="11">
    <location>
        <begin position="93"/>
        <end position="416"/>
    </location>
</feature>
<feature type="region of interest" description="Disordered" evidence="9">
    <location>
        <begin position="859"/>
        <end position="881"/>
    </location>
</feature>
<evidence type="ECO:0000256" key="9">
    <source>
        <dbReference type="SAM" id="MobiDB-lite"/>
    </source>
</evidence>
<evidence type="ECO:0000256" key="10">
    <source>
        <dbReference type="SAM" id="Phobius"/>
    </source>
</evidence>
<comment type="similarity">
    <text evidence="2">Belongs to the G-protein coupled receptor 1 family.</text>
</comment>
<dbReference type="AlphaFoldDB" id="A0A1B0GG31"/>
<keyword evidence="13" id="KW-1185">Reference proteome</keyword>
<dbReference type="GO" id="GO:0008188">
    <property type="term" value="F:neuropeptide receptor activity"/>
    <property type="evidence" value="ECO:0007669"/>
    <property type="project" value="TreeGrafter"/>
</dbReference>
<evidence type="ECO:0000259" key="11">
    <source>
        <dbReference type="PROSITE" id="PS50262"/>
    </source>
</evidence>
<evidence type="ECO:0000256" key="6">
    <source>
        <dbReference type="ARBA" id="ARBA00023136"/>
    </source>
</evidence>
<evidence type="ECO:0000313" key="13">
    <source>
        <dbReference type="Proteomes" id="UP000092444"/>
    </source>
</evidence>
<feature type="transmembrane region" description="Helical" evidence="10">
    <location>
        <begin position="75"/>
        <end position="102"/>
    </location>
</feature>
<accession>A0A1B0GG31</accession>
<feature type="transmembrane region" description="Helical" evidence="10">
    <location>
        <begin position="239"/>
        <end position="260"/>
    </location>
</feature>
<dbReference type="GO" id="GO:0005886">
    <property type="term" value="C:plasma membrane"/>
    <property type="evidence" value="ECO:0007669"/>
    <property type="project" value="TreeGrafter"/>
</dbReference>
<dbReference type="EnsemblMetazoa" id="GMOY012305-RA">
    <property type="protein sequence ID" value="GMOY012305-PA"/>
    <property type="gene ID" value="GMOY012305"/>
</dbReference>
<organism evidence="12 13">
    <name type="scientific">Glossina morsitans morsitans</name>
    <name type="common">Savannah tsetse fly</name>
    <dbReference type="NCBI Taxonomy" id="37546"/>
    <lineage>
        <taxon>Eukaryota</taxon>
        <taxon>Metazoa</taxon>
        <taxon>Ecdysozoa</taxon>
        <taxon>Arthropoda</taxon>
        <taxon>Hexapoda</taxon>
        <taxon>Insecta</taxon>
        <taxon>Pterygota</taxon>
        <taxon>Neoptera</taxon>
        <taxon>Endopterygota</taxon>
        <taxon>Diptera</taxon>
        <taxon>Brachycera</taxon>
        <taxon>Muscomorpha</taxon>
        <taxon>Hippoboscoidea</taxon>
        <taxon>Glossinidae</taxon>
        <taxon>Glossina</taxon>
    </lineage>
</organism>
<dbReference type="VEuPathDB" id="VectorBase:GMOY012305"/>
<evidence type="ECO:0000256" key="4">
    <source>
        <dbReference type="ARBA" id="ARBA00022989"/>
    </source>
</evidence>
<feature type="compositionally biased region" description="Gly residues" evidence="9">
    <location>
        <begin position="924"/>
        <end position="934"/>
    </location>
</feature>
<dbReference type="EMBL" id="CCAG010013070">
    <property type="status" value="NOT_ANNOTATED_CDS"/>
    <property type="molecule type" value="Genomic_DNA"/>
</dbReference>
<dbReference type="InterPro" id="IPR017452">
    <property type="entry name" value="GPCR_Rhodpsn_7TM"/>
</dbReference>
<dbReference type="InterPro" id="IPR000276">
    <property type="entry name" value="GPCR_Rhodpsn"/>
</dbReference>
<feature type="compositionally biased region" description="Polar residues" evidence="9">
    <location>
        <begin position="950"/>
        <end position="962"/>
    </location>
</feature>
<evidence type="ECO:0000256" key="5">
    <source>
        <dbReference type="ARBA" id="ARBA00023040"/>
    </source>
</evidence>
<feature type="region of interest" description="Disordered" evidence="9">
    <location>
        <begin position="923"/>
        <end position="968"/>
    </location>
</feature>
<protein>
    <recommendedName>
        <fullName evidence="11">G-protein coupled receptors family 1 profile domain-containing protein</fullName>
    </recommendedName>
</protein>
<dbReference type="PANTHER" id="PTHR24238:SF69">
    <property type="entry name" value="G-PROTEIN COUPLED RECEPTOR 165"/>
    <property type="match status" value="1"/>
</dbReference>
<evidence type="ECO:0000256" key="1">
    <source>
        <dbReference type="ARBA" id="ARBA00004141"/>
    </source>
</evidence>
<dbReference type="PROSITE" id="PS50262">
    <property type="entry name" value="G_PROTEIN_RECEP_F1_2"/>
    <property type="match status" value="1"/>
</dbReference>
<dbReference type="CDD" id="cd00637">
    <property type="entry name" value="7tm_classA_rhodopsin-like"/>
    <property type="match status" value="1"/>
</dbReference>
<evidence type="ECO:0000313" key="12">
    <source>
        <dbReference type="EnsemblMetazoa" id="GMOY012305-PA"/>
    </source>
</evidence>
<keyword evidence="5" id="KW-0297">G-protein coupled receptor</keyword>
<feature type="transmembrane region" description="Helical" evidence="10">
    <location>
        <begin position="396"/>
        <end position="418"/>
    </location>
</feature>
<keyword evidence="3 10" id="KW-0812">Transmembrane</keyword>
<feature type="transmembrane region" description="Helical" evidence="10">
    <location>
        <begin position="186"/>
        <end position="208"/>
    </location>
</feature>
<keyword evidence="4 10" id="KW-1133">Transmembrane helix</keyword>
<dbReference type="SUPFAM" id="SSF81321">
    <property type="entry name" value="Family A G protein-coupled receptor-like"/>
    <property type="match status" value="1"/>
</dbReference>
<dbReference type="Gene3D" id="1.20.1070.10">
    <property type="entry name" value="Rhodopsin 7-helix transmembrane proteins"/>
    <property type="match status" value="1"/>
</dbReference>
<evidence type="ECO:0000256" key="2">
    <source>
        <dbReference type="ARBA" id="ARBA00010663"/>
    </source>
</evidence>
<evidence type="ECO:0000256" key="8">
    <source>
        <dbReference type="ARBA" id="ARBA00023224"/>
    </source>
</evidence>
<dbReference type="Pfam" id="PF00001">
    <property type="entry name" value="7tm_1"/>
    <property type="match status" value="1"/>
</dbReference>